<dbReference type="AlphaFoldDB" id="A0A1H1BUP8"/>
<dbReference type="SUPFAM" id="SSF54403">
    <property type="entry name" value="Cystatin/monellin"/>
    <property type="match status" value="2"/>
</dbReference>
<evidence type="ECO:0000259" key="2">
    <source>
        <dbReference type="Pfam" id="PF17881"/>
    </source>
</evidence>
<dbReference type="Pfam" id="PF17881">
    <property type="entry name" value="TseB"/>
    <property type="match status" value="1"/>
</dbReference>
<keyword evidence="4" id="KW-1185">Reference proteome</keyword>
<proteinExistence type="predicted"/>
<feature type="transmembrane region" description="Helical" evidence="1">
    <location>
        <begin position="14"/>
        <end position="34"/>
    </location>
</feature>
<organism evidence="3 4">
    <name type="scientific">Virgibacillus salinus</name>
    <dbReference type="NCBI Taxonomy" id="553311"/>
    <lineage>
        <taxon>Bacteria</taxon>
        <taxon>Bacillati</taxon>
        <taxon>Bacillota</taxon>
        <taxon>Bacilli</taxon>
        <taxon>Bacillales</taxon>
        <taxon>Bacillaceae</taxon>
        <taxon>Virgibacillus</taxon>
    </lineage>
</organism>
<dbReference type="InterPro" id="IPR046350">
    <property type="entry name" value="Cystatin_sf"/>
</dbReference>
<evidence type="ECO:0000313" key="3">
    <source>
        <dbReference type="EMBL" id="SDQ55116.1"/>
    </source>
</evidence>
<keyword evidence="1" id="KW-1133">Transmembrane helix</keyword>
<sequence length="177" mass="21315">MKNKRYSWFNLPDWLKWVFAVILLVLIACFIYGFNLYNAIQQDKTASFEYVKNKVVEETELETIDKVKRFHGEKAYYIIYGETNNNKQKIIYYPFSKNNEDITIVDKSEIISEESIRKGWNESCRNCKLYDITPALVGDKPSWEVTFTDESNRYVIDYLSIYDRTRIEQFRFKHMFK</sequence>
<keyword evidence="1" id="KW-0472">Membrane</keyword>
<gene>
    <name evidence="3" type="ORF">SAMN05216231_1899</name>
</gene>
<dbReference type="InterPro" id="IPR041401">
    <property type="entry name" value="TseB-like_dom"/>
</dbReference>
<dbReference type="RefSeq" id="WP_092492734.1">
    <property type="nucleotide sequence ID" value="NZ_FNKD01000002.1"/>
</dbReference>
<name>A0A1H1BUP8_9BACI</name>
<dbReference type="PROSITE" id="PS51257">
    <property type="entry name" value="PROKAR_LIPOPROTEIN"/>
    <property type="match status" value="1"/>
</dbReference>
<reference evidence="3 4" key="1">
    <citation type="submission" date="2016-10" db="EMBL/GenBank/DDBJ databases">
        <authorList>
            <person name="de Groot N.N."/>
        </authorList>
    </citation>
    <scope>NUCLEOTIDE SEQUENCE [LARGE SCALE GENOMIC DNA]</scope>
    <source>
        <strain evidence="3 4">CGMCC 1.10449</strain>
    </source>
</reference>
<accession>A0A1H1BUP8</accession>
<dbReference type="Gene3D" id="3.10.450.40">
    <property type="match status" value="2"/>
</dbReference>
<keyword evidence="1" id="KW-0812">Transmembrane</keyword>
<dbReference type="Proteomes" id="UP000199444">
    <property type="component" value="Unassembled WGS sequence"/>
</dbReference>
<feature type="domain" description="Cell wall elongation regulator TseB-like" evidence="2">
    <location>
        <begin position="57"/>
        <end position="94"/>
    </location>
</feature>
<protein>
    <submittedName>
        <fullName evidence="3">Uncharacterized protein YpmB</fullName>
    </submittedName>
</protein>
<evidence type="ECO:0000313" key="4">
    <source>
        <dbReference type="Proteomes" id="UP000199444"/>
    </source>
</evidence>
<dbReference type="EMBL" id="FNKD01000002">
    <property type="protein sequence ID" value="SDQ55116.1"/>
    <property type="molecule type" value="Genomic_DNA"/>
</dbReference>
<evidence type="ECO:0000256" key="1">
    <source>
        <dbReference type="SAM" id="Phobius"/>
    </source>
</evidence>
<dbReference type="STRING" id="553311.SAMN05216231_1899"/>